<dbReference type="InterPro" id="IPR003673">
    <property type="entry name" value="CoA-Trfase_fam_III"/>
</dbReference>
<sequence>MAKPSDGTGGWQPLAGVKVLDFSALLPGPFCTLALADLGADVVKVEPPGGDFAREIPFAMFRMANRNKRSIVLDLKSPSSRPIVERLAAWADISVEGFRPGVAARLGIDHQTLSTINPRLISCSISGYGQSGPERLNPGHDLNYLAAAGALSLAGHWSEPPRRSGLPIADLAAGSYAAIAILAALEERHRTGRGVALDLGMSEAAMSFTAIRHGFDLDRSTRDHLWPTNDLFETADGRQIALGIVEEKFWRGFVAAAQDIAPDLDDAAYGNEPSRRERGDALAPRMRDVMRQRDSETWMRLFAEHDVPAQRVMTPDEAARSEQAVHRQMVMEADGERHIPFPVFANGRRGAALRWTAQEVGEATDEVLSELSFRPGEIASFRSSGALGPASRKREFA</sequence>
<evidence type="ECO:0000313" key="1">
    <source>
        <dbReference type="EMBL" id="NNM72704.1"/>
    </source>
</evidence>
<dbReference type="Gene3D" id="3.30.1540.10">
    <property type="entry name" value="formyl-coa transferase, domain 3"/>
    <property type="match status" value="1"/>
</dbReference>
<name>A0A849I4S5_9HYPH</name>
<dbReference type="EMBL" id="JABEPP010000003">
    <property type="protein sequence ID" value="NNM72704.1"/>
    <property type="molecule type" value="Genomic_DNA"/>
</dbReference>
<accession>A0A849I4S5</accession>
<protein>
    <submittedName>
        <fullName evidence="1">CoA transferase</fullName>
    </submittedName>
</protein>
<keyword evidence="2" id="KW-1185">Reference proteome</keyword>
<dbReference type="PANTHER" id="PTHR48228:SF5">
    <property type="entry name" value="ALPHA-METHYLACYL-COA RACEMASE"/>
    <property type="match status" value="1"/>
</dbReference>
<dbReference type="InterPro" id="IPR044855">
    <property type="entry name" value="CoA-Trfase_III_dom3_sf"/>
</dbReference>
<dbReference type="Proteomes" id="UP000564885">
    <property type="component" value="Unassembled WGS sequence"/>
</dbReference>
<gene>
    <name evidence="1" type="ORF">HJG44_09950</name>
</gene>
<dbReference type="InterPro" id="IPR023606">
    <property type="entry name" value="CoA-Trfase_III_dom_1_sf"/>
</dbReference>
<dbReference type="RefSeq" id="WP_171218242.1">
    <property type="nucleotide sequence ID" value="NZ_JABEPP010000003.1"/>
</dbReference>
<keyword evidence="1" id="KW-0808">Transferase</keyword>
<dbReference type="GO" id="GO:0016740">
    <property type="term" value="F:transferase activity"/>
    <property type="evidence" value="ECO:0007669"/>
    <property type="project" value="UniProtKB-KW"/>
</dbReference>
<proteinExistence type="predicted"/>
<organism evidence="1 2">
    <name type="scientific">Enterovirga aerilata</name>
    <dbReference type="NCBI Taxonomy" id="2730920"/>
    <lineage>
        <taxon>Bacteria</taxon>
        <taxon>Pseudomonadati</taxon>
        <taxon>Pseudomonadota</taxon>
        <taxon>Alphaproteobacteria</taxon>
        <taxon>Hyphomicrobiales</taxon>
        <taxon>Methylobacteriaceae</taxon>
        <taxon>Enterovirga</taxon>
    </lineage>
</organism>
<evidence type="ECO:0000313" key="2">
    <source>
        <dbReference type="Proteomes" id="UP000564885"/>
    </source>
</evidence>
<dbReference type="Gene3D" id="3.40.50.10540">
    <property type="entry name" value="Crotonobetainyl-coa:carnitine coa-transferase, domain 1"/>
    <property type="match status" value="1"/>
</dbReference>
<dbReference type="PANTHER" id="PTHR48228">
    <property type="entry name" value="SUCCINYL-COA--D-CITRAMALATE COA-TRANSFERASE"/>
    <property type="match status" value="1"/>
</dbReference>
<comment type="caution">
    <text evidence="1">The sequence shown here is derived from an EMBL/GenBank/DDBJ whole genome shotgun (WGS) entry which is preliminary data.</text>
</comment>
<dbReference type="InterPro" id="IPR050509">
    <property type="entry name" value="CoA-transferase_III"/>
</dbReference>
<reference evidence="1 2" key="1">
    <citation type="submission" date="2020-04" db="EMBL/GenBank/DDBJ databases">
        <title>Enterovirga sp. isolate from soil.</title>
        <authorList>
            <person name="Chea S."/>
            <person name="Kim D.-U."/>
        </authorList>
    </citation>
    <scope>NUCLEOTIDE SEQUENCE [LARGE SCALE GENOMIC DNA]</scope>
    <source>
        <strain evidence="1 2">DB1703</strain>
    </source>
</reference>
<dbReference type="SUPFAM" id="SSF89796">
    <property type="entry name" value="CoA-transferase family III (CaiB/BaiF)"/>
    <property type="match status" value="1"/>
</dbReference>
<dbReference type="AlphaFoldDB" id="A0A849I4S5"/>
<dbReference type="Pfam" id="PF02515">
    <property type="entry name" value="CoA_transf_3"/>
    <property type="match status" value="1"/>
</dbReference>